<sequence length="64" mass="6793">MTIVKLYTFALTKLQAALLKSSKQADAKATALFKAAREANSAAAAQLRESNELAVKAEKLSALI</sequence>
<dbReference type="EMBL" id="CP075566">
    <property type="protein sequence ID" value="QVW21432.1"/>
    <property type="molecule type" value="Genomic_DNA"/>
</dbReference>
<name>A0ABX8EQ08_9PSED</name>
<accession>A0ABX8EQ08</accession>
<keyword evidence="2" id="KW-1185">Reference proteome</keyword>
<proteinExistence type="predicted"/>
<reference evidence="1 2" key="1">
    <citation type="submission" date="2021-05" db="EMBL/GenBank/DDBJ databases">
        <title>Complete genome of the cytokinin-producing biocontrol strain Pseudomonas fluorescens G20-18.</title>
        <authorList>
            <person name="Nielsen T.K."/>
            <person name="Mekureyaw M.F."/>
            <person name="Hansen L.H."/>
            <person name="Nicolaisen M.H."/>
            <person name="Roitsch T.G."/>
            <person name="Hennessy R.C."/>
        </authorList>
    </citation>
    <scope>NUCLEOTIDE SEQUENCE [LARGE SCALE GENOMIC DNA]</scope>
    <source>
        <strain evidence="1 2">G20-18</strain>
    </source>
</reference>
<evidence type="ECO:0000313" key="1">
    <source>
        <dbReference type="EMBL" id="QVW21432.1"/>
    </source>
</evidence>
<dbReference type="Proteomes" id="UP000681155">
    <property type="component" value="Chromosome"/>
</dbReference>
<evidence type="ECO:0000313" key="2">
    <source>
        <dbReference type="Proteomes" id="UP000681155"/>
    </source>
</evidence>
<dbReference type="RefSeq" id="WP_214377294.1">
    <property type="nucleotide sequence ID" value="NZ_CP075566.1"/>
</dbReference>
<organism evidence="1 2">
    <name type="scientific">Pseudomonas hormoni</name>
    <dbReference type="NCBI Taxonomy" id="3093767"/>
    <lineage>
        <taxon>Bacteria</taxon>
        <taxon>Pseudomonadati</taxon>
        <taxon>Pseudomonadota</taxon>
        <taxon>Gammaproteobacteria</taxon>
        <taxon>Pseudomonadales</taxon>
        <taxon>Pseudomonadaceae</taxon>
        <taxon>Pseudomonas</taxon>
    </lineage>
</organism>
<protein>
    <submittedName>
        <fullName evidence="1">Uncharacterized protein</fullName>
    </submittedName>
</protein>
<gene>
    <name evidence="1" type="ORF">KJF94_16085</name>
</gene>